<dbReference type="AlphaFoldDB" id="A0A2U3LFP7"/>
<evidence type="ECO:0000313" key="3">
    <source>
        <dbReference type="EMBL" id="SPF50767.1"/>
    </source>
</evidence>
<dbReference type="Pfam" id="PF13413">
    <property type="entry name" value="HTH_25"/>
    <property type="match status" value="1"/>
</dbReference>
<feature type="transmembrane region" description="Helical" evidence="1">
    <location>
        <begin position="101"/>
        <end position="121"/>
    </location>
</feature>
<proteinExistence type="predicted"/>
<feature type="domain" description="Cytoskeleton protein RodZ-like C-terminal" evidence="2">
    <location>
        <begin position="172"/>
        <end position="239"/>
    </location>
</feature>
<dbReference type="OrthoDB" id="9797543at2"/>
<evidence type="ECO:0000259" key="2">
    <source>
        <dbReference type="Pfam" id="PF13464"/>
    </source>
</evidence>
<dbReference type="Proteomes" id="UP000238916">
    <property type="component" value="Unassembled WGS sequence"/>
</dbReference>
<organism evidence="3 4">
    <name type="scientific">Candidatus Desulfosporosinus infrequens</name>
    <dbReference type="NCBI Taxonomy" id="2043169"/>
    <lineage>
        <taxon>Bacteria</taxon>
        <taxon>Bacillati</taxon>
        <taxon>Bacillota</taxon>
        <taxon>Clostridia</taxon>
        <taxon>Eubacteriales</taxon>
        <taxon>Desulfitobacteriaceae</taxon>
        <taxon>Desulfosporosinus</taxon>
    </lineage>
</organism>
<dbReference type="PANTHER" id="PTHR34475">
    <property type="match status" value="1"/>
</dbReference>
<evidence type="ECO:0000313" key="4">
    <source>
        <dbReference type="Proteomes" id="UP000238916"/>
    </source>
</evidence>
<gene>
    <name evidence="3" type="ORF">SBF1_490036</name>
</gene>
<dbReference type="EMBL" id="OMOF01000434">
    <property type="protein sequence ID" value="SPF50767.1"/>
    <property type="molecule type" value="Genomic_DNA"/>
</dbReference>
<dbReference type="Pfam" id="PF13464">
    <property type="entry name" value="RodZ_C"/>
    <property type="match status" value="1"/>
</dbReference>
<keyword evidence="1" id="KW-0472">Membrane</keyword>
<dbReference type="InterPro" id="IPR010982">
    <property type="entry name" value="Lambda_DNA-bd_dom_sf"/>
</dbReference>
<name>A0A2U3LFP7_9FIRM</name>
<reference evidence="4" key="1">
    <citation type="submission" date="2018-02" db="EMBL/GenBank/DDBJ databases">
        <authorList>
            <person name="Hausmann B."/>
        </authorList>
    </citation>
    <scope>NUCLEOTIDE SEQUENCE [LARGE SCALE GENOMIC DNA]</scope>
    <source>
        <strain evidence="4">Peat soil MAG SbF1</strain>
    </source>
</reference>
<sequence>MAGEGQVLRAAREKKEWSYMETEETTKIRVRYIQALEEEEYGILPGTTYIKGYLRTYAKQLGLNPEEIMGLYNSSIFPEDKPVLESPPRLVKVRSLGVRPVILGSMAILVVVLVITIASLYQPGKKIASSPYSPPALPSAPITEAVKQVPSPQVVPNSENVAAATQDGLTAQLVFIQPCWIEVSVDGQSPFQGTFTAGTNKEVKGTSKIELLTLGNAGGLTVTLNGKTLPSLGKSGQVVHNVILTTDTLKSL</sequence>
<keyword evidence="1" id="KW-0812">Transmembrane</keyword>
<dbReference type="PANTHER" id="PTHR34475:SF1">
    <property type="entry name" value="CYTOSKELETON PROTEIN RODZ"/>
    <property type="match status" value="1"/>
</dbReference>
<accession>A0A2U3LFP7</accession>
<dbReference type="GO" id="GO:0003677">
    <property type="term" value="F:DNA binding"/>
    <property type="evidence" value="ECO:0007669"/>
    <property type="project" value="InterPro"/>
</dbReference>
<keyword evidence="1" id="KW-1133">Transmembrane helix</keyword>
<protein>
    <submittedName>
        <fullName evidence="3">Transcriptional regulator, XRE family</fullName>
    </submittedName>
</protein>
<dbReference type="InterPro" id="IPR025194">
    <property type="entry name" value="RodZ-like_C"/>
</dbReference>
<evidence type="ECO:0000256" key="1">
    <source>
        <dbReference type="SAM" id="Phobius"/>
    </source>
</evidence>
<dbReference type="Gene3D" id="1.10.260.40">
    <property type="entry name" value="lambda repressor-like DNA-binding domains"/>
    <property type="match status" value="1"/>
</dbReference>
<dbReference type="InterPro" id="IPR050400">
    <property type="entry name" value="Bact_Cytoskel_RodZ"/>
</dbReference>